<name>A0A2J0KYT0_9BACT</name>
<comment type="similarity">
    <text evidence="1 15 16">Belongs to the ATPase B chain family.</text>
</comment>
<evidence type="ECO:0000256" key="1">
    <source>
        <dbReference type="ARBA" id="ARBA00005513"/>
    </source>
</evidence>
<keyword evidence="17" id="KW-0175">Coiled coil</keyword>
<dbReference type="Pfam" id="PF00430">
    <property type="entry name" value="ATP-synt_B"/>
    <property type="match status" value="1"/>
</dbReference>
<keyword evidence="9 15" id="KW-0472">Membrane</keyword>
<evidence type="ECO:0000256" key="15">
    <source>
        <dbReference type="HAMAP-Rule" id="MF_01398"/>
    </source>
</evidence>
<keyword evidence="5 15" id="KW-0812">Transmembrane</keyword>
<dbReference type="GO" id="GO:0046933">
    <property type="term" value="F:proton-transporting ATP synthase activity, rotational mechanism"/>
    <property type="evidence" value="ECO:0007669"/>
    <property type="project" value="UniProtKB-UniRule"/>
</dbReference>
<dbReference type="Proteomes" id="UP000230052">
    <property type="component" value="Unassembled WGS sequence"/>
</dbReference>
<dbReference type="GO" id="GO:0046961">
    <property type="term" value="F:proton-transporting ATPase activity, rotational mechanism"/>
    <property type="evidence" value="ECO:0007669"/>
    <property type="project" value="TreeGrafter"/>
</dbReference>
<keyword evidence="7 15" id="KW-1133">Transmembrane helix</keyword>
<dbReference type="GO" id="GO:0012505">
    <property type="term" value="C:endomembrane system"/>
    <property type="evidence" value="ECO:0007669"/>
    <property type="project" value="UniProtKB-SubCell"/>
</dbReference>
<keyword evidence="6 15" id="KW-0375">Hydrogen ion transport</keyword>
<dbReference type="GO" id="GO:0045259">
    <property type="term" value="C:proton-transporting ATP synthase complex"/>
    <property type="evidence" value="ECO:0007669"/>
    <property type="project" value="UniProtKB-KW"/>
</dbReference>
<evidence type="ECO:0000256" key="13">
    <source>
        <dbReference type="ARBA" id="ARBA00026054"/>
    </source>
</evidence>
<accession>A0A2J0KYT0</accession>
<dbReference type="HAMAP" id="MF_01398">
    <property type="entry name" value="ATP_synth_b_bprime"/>
    <property type="match status" value="1"/>
</dbReference>
<sequence>MELLKLLSTSEIVAQVINFLLLLFILRIFLWKRILKLLDERKERISSGLKSIEDSKAEIERLKAEYETQLSSIENIARERIKEAVKEGSQVVNEIKKKAQMDAEKIIEAAKIDMKHEVARAKENLKDEIIALTMKATESLIEAKFTEENDKKLIGDFLKQVDETK</sequence>
<dbReference type="Gene3D" id="1.20.5.620">
    <property type="entry name" value="F1F0 ATP synthase subunit B, membrane domain"/>
    <property type="match status" value="1"/>
</dbReference>
<gene>
    <name evidence="15 18" type="primary">atpF</name>
    <name evidence="18" type="ORF">COS99_07970</name>
</gene>
<dbReference type="InterPro" id="IPR005864">
    <property type="entry name" value="ATP_synth_F0_bsu_bac"/>
</dbReference>
<keyword evidence="4 15" id="KW-0138">CF(0)</keyword>
<dbReference type="InterPro" id="IPR050059">
    <property type="entry name" value="ATP_synthase_B_chain"/>
</dbReference>
<evidence type="ECO:0000256" key="10">
    <source>
        <dbReference type="ARBA" id="ARBA00023310"/>
    </source>
</evidence>
<dbReference type="PANTHER" id="PTHR33445:SF1">
    <property type="entry name" value="ATP SYNTHASE SUBUNIT B"/>
    <property type="match status" value="1"/>
</dbReference>
<dbReference type="GO" id="GO:0005886">
    <property type="term" value="C:plasma membrane"/>
    <property type="evidence" value="ECO:0007669"/>
    <property type="project" value="UniProtKB-SubCell"/>
</dbReference>
<evidence type="ECO:0000256" key="6">
    <source>
        <dbReference type="ARBA" id="ARBA00022781"/>
    </source>
</evidence>
<evidence type="ECO:0000256" key="7">
    <source>
        <dbReference type="ARBA" id="ARBA00022989"/>
    </source>
</evidence>
<dbReference type="SUPFAM" id="SSF81573">
    <property type="entry name" value="F1F0 ATP synthase subunit B, membrane domain"/>
    <property type="match status" value="1"/>
</dbReference>
<evidence type="ECO:0000256" key="11">
    <source>
        <dbReference type="ARBA" id="ARBA00025198"/>
    </source>
</evidence>
<evidence type="ECO:0000313" key="18">
    <source>
        <dbReference type="EMBL" id="PIU40993.1"/>
    </source>
</evidence>
<keyword evidence="8 15" id="KW-0406">Ion transport</keyword>
<dbReference type="AlphaFoldDB" id="A0A2J0KYT0"/>
<comment type="function">
    <text evidence="12">Component of the F(0) channel, it forms part of the peripheral stalk, linking F(1) to F(0). The b'-subunit is a diverged and duplicated form of b found in plants and photosynthetic bacteria.</text>
</comment>
<evidence type="ECO:0000256" key="5">
    <source>
        <dbReference type="ARBA" id="ARBA00022692"/>
    </source>
</evidence>
<evidence type="ECO:0000256" key="16">
    <source>
        <dbReference type="RuleBase" id="RU003848"/>
    </source>
</evidence>
<evidence type="ECO:0000256" key="3">
    <source>
        <dbReference type="ARBA" id="ARBA00022475"/>
    </source>
</evidence>
<evidence type="ECO:0000256" key="9">
    <source>
        <dbReference type="ARBA" id="ARBA00023136"/>
    </source>
</evidence>
<proteinExistence type="inferred from homology"/>
<dbReference type="InterPro" id="IPR028987">
    <property type="entry name" value="ATP_synth_B-like_membr_sf"/>
</dbReference>
<protein>
    <recommendedName>
        <fullName evidence="15">ATP synthase subunit b</fullName>
    </recommendedName>
    <alternativeName>
        <fullName evidence="15">ATP synthase F(0) sector subunit b</fullName>
    </alternativeName>
    <alternativeName>
        <fullName evidence="15">ATPase subunit I</fullName>
    </alternativeName>
    <alternativeName>
        <fullName evidence="15">F-type ATPase subunit b</fullName>
        <shortName evidence="15">F-ATPase subunit b</shortName>
    </alternativeName>
</protein>
<keyword evidence="2 15" id="KW-0813">Transport</keyword>
<comment type="subunit">
    <text evidence="15">F-type ATPases have 2 components, F(1) - the catalytic core - and F(0) - the membrane proton channel. F(1) has five subunits: alpha(3), beta(3), gamma(1), delta(1), epsilon(1). F(0) has three main subunits: a(1), b(2) and c(10-14). The alpha and beta chains form an alternating ring which encloses part of the gamma chain. F(1) is attached to F(0) by a central stalk formed by the gamma and epsilon chains, while a peripheral stalk is formed by the delta and b chains.</text>
</comment>
<dbReference type="NCBIfam" id="TIGR01144">
    <property type="entry name" value="ATP_synt_b"/>
    <property type="match status" value="1"/>
</dbReference>
<comment type="subcellular location">
    <subcellularLocation>
        <location evidence="15">Cell membrane</location>
        <topology evidence="15">Single-pass membrane protein</topology>
    </subcellularLocation>
    <subcellularLocation>
        <location evidence="14">Endomembrane system</location>
        <topology evidence="14">Single-pass membrane protein</topology>
    </subcellularLocation>
</comment>
<comment type="caution">
    <text evidence="18">The sequence shown here is derived from an EMBL/GenBank/DDBJ whole genome shotgun (WGS) entry which is preliminary data.</text>
</comment>
<evidence type="ECO:0000256" key="14">
    <source>
        <dbReference type="ARBA" id="ARBA00037847"/>
    </source>
</evidence>
<evidence type="ECO:0000256" key="8">
    <source>
        <dbReference type="ARBA" id="ARBA00023065"/>
    </source>
</evidence>
<evidence type="ECO:0000256" key="12">
    <source>
        <dbReference type="ARBA" id="ARBA00025614"/>
    </source>
</evidence>
<evidence type="ECO:0000256" key="4">
    <source>
        <dbReference type="ARBA" id="ARBA00022547"/>
    </source>
</evidence>
<organism evidence="18 19">
    <name type="scientific">Candidatus Aquitaenariimonas noxiae</name>
    <dbReference type="NCBI Taxonomy" id="1974741"/>
    <lineage>
        <taxon>Bacteria</taxon>
        <taxon>Pseudomonadati</taxon>
        <taxon>Candidatus Omnitrophota</taxon>
        <taxon>Candidatus Aquitaenariimonas</taxon>
    </lineage>
</organism>
<evidence type="ECO:0000256" key="17">
    <source>
        <dbReference type="SAM" id="Coils"/>
    </source>
</evidence>
<dbReference type="PANTHER" id="PTHR33445">
    <property type="entry name" value="ATP SYNTHASE SUBUNIT B', CHLOROPLASTIC"/>
    <property type="match status" value="1"/>
</dbReference>
<keyword evidence="3 15" id="KW-1003">Cell membrane</keyword>
<feature type="coiled-coil region" evidence="17">
    <location>
        <begin position="49"/>
        <end position="79"/>
    </location>
</feature>
<dbReference type="CDD" id="cd06503">
    <property type="entry name" value="ATP-synt_Fo_b"/>
    <property type="match status" value="1"/>
</dbReference>
<dbReference type="EMBL" id="PEWV01000074">
    <property type="protein sequence ID" value="PIU40993.1"/>
    <property type="molecule type" value="Genomic_DNA"/>
</dbReference>
<evidence type="ECO:0000313" key="19">
    <source>
        <dbReference type="Proteomes" id="UP000230052"/>
    </source>
</evidence>
<evidence type="ECO:0000256" key="2">
    <source>
        <dbReference type="ARBA" id="ARBA00022448"/>
    </source>
</evidence>
<dbReference type="InterPro" id="IPR002146">
    <property type="entry name" value="ATP_synth_b/b'su_bac/chlpt"/>
</dbReference>
<comment type="subunit">
    <text evidence="13">F-type ATPases have 2 components, F(1) - the catalytic core - and F(0) - the membrane proton channel. F(1) has five subunits: alpha(3), beta(3), gamma(1), delta(1), epsilon(1). F(0) has four main subunits: a(1), b(2) and c(10-14). The alpha and beta chains form an alternating ring which encloses part of the gamma chain. F(1) is attached to F(0) by a central stalk formed by the gamma and epsilon chains, while a peripheral stalk is formed by the delta and b chains.</text>
</comment>
<reference evidence="18 19" key="1">
    <citation type="submission" date="2017-09" db="EMBL/GenBank/DDBJ databases">
        <title>Depth-based differentiation of microbial function through sediment-hosted aquifers and enrichment of novel symbionts in the deep terrestrial subsurface.</title>
        <authorList>
            <person name="Probst A.J."/>
            <person name="Ladd B."/>
            <person name="Jarett J.K."/>
            <person name="Geller-Mcgrath D.E."/>
            <person name="Sieber C.M."/>
            <person name="Emerson J.B."/>
            <person name="Anantharaman K."/>
            <person name="Thomas B.C."/>
            <person name="Malmstrom R."/>
            <person name="Stieglmeier M."/>
            <person name="Klingl A."/>
            <person name="Woyke T."/>
            <person name="Ryan C.M."/>
            <person name="Banfield J.F."/>
        </authorList>
    </citation>
    <scope>NUCLEOTIDE SEQUENCE [LARGE SCALE GENOMIC DNA]</scope>
    <source>
        <strain evidence="18">CG07_land_8_20_14_0_80_42_15</strain>
    </source>
</reference>
<feature type="transmembrane region" description="Helical" evidence="15">
    <location>
        <begin position="12"/>
        <end position="31"/>
    </location>
</feature>
<keyword evidence="10 15" id="KW-0066">ATP synthesis</keyword>
<comment type="function">
    <text evidence="11 15">F(1)F(0) ATP synthase produces ATP from ADP in the presence of a proton or sodium gradient. F-type ATPases consist of two structural domains, F(1) containing the extramembraneous catalytic core and F(0) containing the membrane proton channel, linked together by a central stalk and a peripheral stalk. During catalysis, ATP synthesis in the catalytic domain of F(1) is coupled via a rotary mechanism of the central stalk subunits to proton translocation.</text>
</comment>